<protein>
    <submittedName>
        <fullName evidence="1">Uncharacterized protein</fullName>
    </submittedName>
</protein>
<sequence>MAPSQFLKAFGLSDPGVRRWQSEPPQYMLNLYTQVADSSGLTRLPGPYGSSIIRAYSEKGKASDPDSIFSFLLNEMSLEEDVLEVEFHFYHSRLTKEQRHNLQENIYKLEVYQVGELKQQVLTKQHIAAHSSGWRVLRLGQRVVASGTKLQEGRLITLEVKASTLSGRRLPIVLHHEARGSRQPLLILFNSLIPTTTLHALPRFQGNYLRI</sequence>
<name>A0AAE1FL44_PETCI</name>
<organism evidence="1 2">
    <name type="scientific">Petrolisthes cinctipes</name>
    <name type="common">Flat porcelain crab</name>
    <dbReference type="NCBI Taxonomy" id="88211"/>
    <lineage>
        <taxon>Eukaryota</taxon>
        <taxon>Metazoa</taxon>
        <taxon>Ecdysozoa</taxon>
        <taxon>Arthropoda</taxon>
        <taxon>Crustacea</taxon>
        <taxon>Multicrustacea</taxon>
        <taxon>Malacostraca</taxon>
        <taxon>Eumalacostraca</taxon>
        <taxon>Eucarida</taxon>
        <taxon>Decapoda</taxon>
        <taxon>Pleocyemata</taxon>
        <taxon>Anomura</taxon>
        <taxon>Galatheoidea</taxon>
        <taxon>Porcellanidae</taxon>
        <taxon>Petrolisthes</taxon>
    </lineage>
</organism>
<comment type="caution">
    <text evidence="1">The sequence shown here is derived from an EMBL/GenBank/DDBJ whole genome shotgun (WGS) entry which is preliminary data.</text>
</comment>
<evidence type="ECO:0000313" key="2">
    <source>
        <dbReference type="Proteomes" id="UP001286313"/>
    </source>
</evidence>
<proteinExistence type="predicted"/>
<dbReference type="EMBL" id="JAWQEG010001935">
    <property type="protein sequence ID" value="KAK3875666.1"/>
    <property type="molecule type" value="Genomic_DNA"/>
</dbReference>
<accession>A0AAE1FL44</accession>
<gene>
    <name evidence="1" type="ORF">Pcinc_019475</name>
</gene>
<keyword evidence="2" id="KW-1185">Reference proteome</keyword>
<evidence type="ECO:0000313" key="1">
    <source>
        <dbReference type="EMBL" id="KAK3875666.1"/>
    </source>
</evidence>
<dbReference type="Proteomes" id="UP001286313">
    <property type="component" value="Unassembled WGS sequence"/>
</dbReference>
<dbReference type="AlphaFoldDB" id="A0AAE1FL44"/>
<reference evidence="1" key="1">
    <citation type="submission" date="2023-10" db="EMBL/GenBank/DDBJ databases">
        <title>Genome assemblies of two species of porcelain crab, Petrolisthes cinctipes and Petrolisthes manimaculis (Anomura: Porcellanidae).</title>
        <authorList>
            <person name="Angst P."/>
        </authorList>
    </citation>
    <scope>NUCLEOTIDE SEQUENCE</scope>
    <source>
        <strain evidence="1">PB745_01</strain>
        <tissue evidence="1">Gill</tissue>
    </source>
</reference>